<gene>
    <name evidence="2" type="ORF">ACFSKW_39590</name>
</gene>
<dbReference type="Proteomes" id="UP001597368">
    <property type="component" value="Unassembled WGS sequence"/>
</dbReference>
<proteinExistence type="predicted"/>
<comment type="caution">
    <text evidence="2">The sequence shown here is derived from an EMBL/GenBank/DDBJ whole genome shotgun (WGS) entry which is preliminary data.</text>
</comment>
<evidence type="ECO:0000313" key="2">
    <source>
        <dbReference type="EMBL" id="MFD1937589.1"/>
    </source>
</evidence>
<accession>A0ABW4TB43</accession>
<sequence length="70" mass="7524">MPTESEATKYTDATPAELVYEMVALYLSGVSAEEIADILNDGGAPPPGGTSWTPREIVRKLREFPPQSAT</sequence>
<keyword evidence="3" id="KW-1185">Reference proteome</keyword>
<dbReference type="InterPro" id="IPR011109">
    <property type="entry name" value="DNA_bind_recombinase_dom"/>
</dbReference>
<dbReference type="Pfam" id="PF07508">
    <property type="entry name" value="Recombinase"/>
    <property type="match status" value="1"/>
</dbReference>
<evidence type="ECO:0000313" key="3">
    <source>
        <dbReference type="Proteomes" id="UP001597368"/>
    </source>
</evidence>
<feature type="domain" description="Recombinase" evidence="1">
    <location>
        <begin position="16"/>
        <end position="62"/>
    </location>
</feature>
<evidence type="ECO:0000259" key="1">
    <source>
        <dbReference type="Pfam" id="PF07508"/>
    </source>
</evidence>
<reference evidence="3" key="1">
    <citation type="journal article" date="2019" name="Int. J. Syst. Evol. Microbiol.">
        <title>The Global Catalogue of Microorganisms (GCM) 10K type strain sequencing project: providing services to taxonomists for standard genome sequencing and annotation.</title>
        <authorList>
            <consortium name="The Broad Institute Genomics Platform"/>
            <consortium name="The Broad Institute Genome Sequencing Center for Infectious Disease"/>
            <person name="Wu L."/>
            <person name="Ma J."/>
        </authorList>
    </citation>
    <scope>NUCLEOTIDE SEQUENCE [LARGE SCALE GENOMIC DNA]</scope>
    <source>
        <strain evidence="3">ICMP 6774ER</strain>
    </source>
</reference>
<protein>
    <submittedName>
        <fullName evidence="2">Recombinase family protein</fullName>
    </submittedName>
</protein>
<dbReference type="EMBL" id="JBHUFV010000061">
    <property type="protein sequence ID" value="MFD1937589.1"/>
    <property type="molecule type" value="Genomic_DNA"/>
</dbReference>
<dbReference type="RefSeq" id="WP_379578910.1">
    <property type="nucleotide sequence ID" value="NZ_JBHUFV010000061.1"/>
</dbReference>
<name>A0ABW4TB43_9ACTN</name>
<organism evidence="2 3">
    <name type="scientific">Nonomuraea mangrovi</name>
    <dbReference type="NCBI Taxonomy" id="2316207"/>
    <lineage>
        <taxon>Bacteria</taxon>
        <taxon>Bacillati</taxon>
        <taxon>Actinomycetota</taxon>
        <taxon>Actinomycetes</taxon>
        <taxon>Streptosporangiales</taxon>
        <taxon>Streptosporangiaceae</taxon>
        <taxon>Nonomuraea</taxon>
    </lineage>
</organism>